<dbReference type="Proteomes" id="UP000192220">
    <property type="component" value="Unplaced"/>
</dbReference>
<feature type="region of interest" description="Disordered" evidence="1">
    <location>
        <begin position="1"/>
        <end position="125"/>
    </location>
</feature>
<proteinExistence type="predicted"/>
<dbReference type="InParanoid" id="A0A2I4BFY4"/>
<dbReference type="KEGG" id="alim:106519476"/>
<feature type="compositionally biased region" description="Polar residues" evidence="1">
    <location>
        <begin position="55"/>
        <end position="70"/>
    </location>
</feature>
<evidence type="ECO:0000256" key="1">
    <source>
        <dbReference type="SAM" id="MobiDB-lite"/>
    </source>
</evidence>
<name>A0A2I4BFY4_AUSLI</name>
<reference evidence="3" key="1">
    <citation type="submission" date="2025-08" db="UniProtKB">
        <authorList>
            <consortium name="RefSeq"/>
        </authorList>
    </citation>
    <scope>IDENTIFICATION</scope>
    <source>
        <strain evidence="3">Quisiro</strain>
        <tissue evidence="3">Liver</tissue>
    </source>
</reference>
<feature type="region of interest" description="Disordered" evidence="1">
    <location>
        <begin position="160"/>
        <end position="188"/>
    </location>
</feature>
<feature type="compositionally biased region" description="Low complexity" evidence="1">
    <location>
        <begin position="86"/>
        <end position="95"/>
    </location>
</feature>
<sequence>MPGSTSRGKTMSPVPLPQPNQGPQPCSSQHFPPPPANVPYKTFPAQLLSQAVPDQDQSVNFPSCGLNMSQAAYGGSSGELTGVDGSSQSYNSSTSQEHPQWPSSSGSNGASSESTSAVHVNKQPSLETYSEKKLSLILNLREQLLNQLENVDKLLKSLPSEGDWQMDSSDEEQNKLQEDEVTDKTPNF</sequence>
<gene>
    <name evidence="3" type="primary">LOC106519476</name>
</gene>
<accession>A0A2I4BFY4</accession>
<dbReference type="AlphaFoldDB" id="A0A2I4BFY4"/>
<organism evidence="2 3">
    <name type="scientific">Austrofundulus limnaeus</name>
    <name type="common">Annual killifish</name>
    <dbReference type="NCBI Taxonomy" id="52670"/>
    <lineage>
        <taxon>Eukaryota</taxon>
        <taxon>Metazoa</taxon>
        <taxon>Chordata</taxon>
        <taxon>Craniata</taxon>
        <taxon>Vertebrata</taxon>
        <taxon>Euteleostomi</taxon>
        <taxon>Actinopterygii</taxon>
        <taxon>Neopterygii</taxon>
        <taxon>Teleostei</taxon>
        <taxon>Neoteleostei</taxon>
        <taxon>Acanthomorphata</taxon>
        <taxon>Ovalentaria</taxon>
        <taxon>Atherinomorphae</taxon>
        <taxon>Cyprinodontiformes</taxon>
        <taxon>Rivulidae</taxon>
        <taxon>Austrofundulus</taxon>
    </lineage>
</organism>
<feature type="compositionally biased region" description="Low complexity" evidence="1">
    <location>
        <begin position="103"/>
        <end position="117"/>
    </location>
</feature>
<protein>
    <submittedName>
        <fullName evidence="3">CREB-regulated transcription coactivator 1</fullName>
    </submittedName>
</protein>
<keyword evidence="2" id="KW-1185">Reference proteome</keyword>
<evidence type="ECO:0000313" key="3">
    <source>
        <dbReference type="RefSeq" id="XP_013866633.1"/>
    </source>
</evidence>
<evidence type="ECO:0000313" key="2">
    <source>
        <dbReference type="Proteomes" id="UP000192220"/>
    </source>
</evidence>
<dbReference type="GeneID" id="106519476"/>
<dbReference type="RefSeq" id="XP_013866633.1">
    <property type="nucleotide sequence ID" value="XM_014011179.1"/>
</dbReference>